<feature type="domain" description="MATH" evidence="1">
    <location>
        <begin position="1"/>
        <end position="82"/>
    </location>
</feature>
<feature type="non-terminal residue" evidence="2">
    <location>
        <position position="102"/>
    </location>
</feature>
<evidence type="ECO:0000313" key="3">
    <source>
        <dbReference type="Proteomes" id="UP001432027"/>
    </source>
</evidence>
<dbReference type="Proteomes" id="UP001432027">
    <property type="component" value="Unassembled WGS sequence"/>
</dbReference>
<sequence>HLSMFIFCNDDGVYDFWSCEHVSTLHIINRNDEAASIKQEITTKFSHDHTNWGKTEATLFAELVDTQKGFILDDKILVEARVTVNLVNGIKKEVQFDFAKEE</sequence>
<dbReference type="PANTHER" id="PTHR47022">
    <property type="entry name" value="BTB AND MATH DOMAIN-CONTAINING PROTEIN 36-RELATED"/>
    <property type="match status" value="1"/>
</dbReference>
<protein>
    <recommendedName>
        <fullName evidence="1">MATH domain-containing protein</fullName>
    </recommendedName>
</protein>
<dbReference type="PROSITE" id="PS50144">
    <property type="entry name" value="MATH"/>
    <property type="match status" value="1"/>
</dbReference>
<feature type="non-terminal residue" evidence="2">
    <location>
        <position position="1"/>
    </location>
</feature>
<dbReference type="InterPro" id="IPR008974">
    <property type="entry name" value="TRAF-like"/>
</dbReference>
<evidence type="ECO:0000313" key="2">
    <source>
        <dbReference type="EMBL" id="GMT02617.1"/>
    </source>
</evidence>
<reference evidence="2" key="1">
    <citation type="submission" date="2023-10" db="EMBL/GenBank/DDBJ databases">
        <title>Genome assembly of Pristionchus species.</title>
        <authorList>
            <person name="Yoshida K."/>
            <person name="Sommer R.J."/>
        </authorList>
    </citation>
    <scope>NUCLEOTIDE SEQUENCE</scope>
    <source>
        <strain evidence="2">RS0144</strain>
    </source>
</reference>
<proteinExistence type="predicted"/>
<dbReference type="InterPro" id="IPR002083">
    <property type="entry name" value="MATH/TRAF_dom"/>
</dbReference>
<dbReference type="SUPFAM" id="SSF49599">
    <property type="entry name" value="TRAF domain-like"/>
    <property type="match status" value="1"/>
</dbReference>
<accession>A0AAV5U779</accession>
<dbReference type="Gene3D" id="2.60.210.10">
    <property type="entry name" value="Apoptosis, Tumor Necrosis Factor Receptor Associated Protein 2, Chain A"/>
    <property type="match status" value="1"/>
</dbReference>
<organism evidence="2 3">
    <name type="scientific">Pristionchus entomophagus</name>
    <dbReference type="NCBI Taxonomy" id="358040"/>
    <lineage>
        <taxon>Eukaryota</taxon>
        <taxon>Metazoa</taxon>
        <taxon>Ecdysozoa</taxon>
        <taxon>Nematoda</taxon>
        <taxon>Chromadorea</taxon>
        <taxon>Rhabditida</taxon>
        <taxon>Rhabditina</taxon>
        <taxon>Diplogasteromorpha</taxon>
        <taxon>Diplogasteroidea</taxon>
        <taxon>Neodiplogasteridae</taxon>
        <taxon>Pristionchus</taxon>
    </lineage>
</organism>
<gene>
    <name evidence="2" type="ORF">PENTCL1PPCAC_24791</name>
</gene>
<evidence type="ECO:0000259" key="1">
    <source>
        <dbReference type="PROSITE" id="PS50144"/>
    </source>
</evidence>
<dbReference type="PANTHER" id="PTHR47022:SF1">
    <property type="entry name" value="BTB AND MATH DOMAIN-CONTAINING PROTEIN 36-RELATED"/>
    <property type="match status" value="1"/>
</dbReference>
<comment type="caution">
    <text evidence="2">The sequence shown here is derived from an EMBL/GenBank/DDBJ whole genome shotgun (WGS) entry which is preliminary data.</text>
</comment>
<dbReference type="AlphaFoldDB" id="A0AAV5U779"/>
<dbReference type="EMBL" id="BTSX01000005">
    <property type="protein sequence ID" value="GMT02617.1"/>
    <property type="molecule type" value="Genomic_DNA"/>
</dbReference>
<dbReference type="Pfam" id="PF22486">
    <property type="entry name" value="MATH_2"/>
    <property type="match status" value="1"/>
</dbReference>
<keyword evidence="3" id="KW-1185">Reference proteome</keyword>
<name>A0AAV5U779_9BILA</name>